<keyword evidence="1" id="KW-0472">Membrane</keyword>
<feature type="transmembrane region" description="Helical" evidence="1">
    <location>
        <begin position="272"/>
        <end position="293"/>
    </location>
</feature>
<evidence type="ECO:0000256" key="1">
    <source>
        <dbReference type="SAM" id="Phobius"/>
    </source>
</evidence>
<feature type="transmembrane region" description="Helical" evidence="1">
    <location>
        <begin position="305"/>
        <end position="323"/>
    </location>
</feature>
<keyword evidence="1" id="KW-1133">Transmembrane helix</keyword>
<dbReference type="PANTHER" id="PTHR35337">
    <property type="entry name" value="SLR1478 PROTEIN"/>
    <property type="match status" value="1"/>
</dbReference>
<feature type="transmembrane region" description="Helical" evidence="1">
    <location>
        <begin position="184"/>
        <end position="203"/>
    </location>
</feature>
<dbReference type="PANTHER" id="PTHR35337:SF1">
    <property type="entry name" value="SLR1478 PROTEIN"/>
    <property type="match status" value="1"/>
</dbReference>
<dbReference type="InterPro" id="IPR002798">
    <property type="entry name" value="SpoIIM-like"/>
</dbReference>
<feature type="transmembrane region" description="Helical" evidence="1">
    <location>
        <begin position="223"/>
        <end position="251"/>
    </location>
</feature>
<keyword evidence="1" id="KW-0812">Transmembrane</keyword>
<evidence type="ECO:0000313" key="3">
    <source>
        <dbReference type="Proteomes" id="UP001595722"/>
    </source>
</evidence>
<accession>A0ABV7VVG5</accession>
<keyword evidence="3" id="KW-1185">Reference proteome</keyword>
<proteinExistence type="predicted"/>
<dbReference type="RefSeq" id="WP_376867642.1">
    <property type="nucleotide sequence ID" value="NZ_JBHRYB010000014.1"/>
</dbReference>
<protein>
    <submittedName>
        <fullName evidence="2">Stage II sporulation protein M</fullName>
    </submittedName>
</protein>
<gene>
    <name evidence="2" type="ORF">ACFOMG_14490</name>
</gene>
<dbReference type="EMBL" id="JBHRYB010000014">
    <property type="protein sequence ID" value="MFC3681310.1"/>
    <property type="molecule type" value="Genomic_DNA"/>
</dbReference>
<name>A0ABV7VVG5_9GAMM</name>
<dbReference type="Proteomes" id="UP001595722">
    <property type="component" value="Unassembled WGS sequence"/>
</dbReference>
<feature type="transmembrane region" description="Helical" evidence="1">
    <location>
        <begin position="106"/>
        <end position="128"/>
    </location>
</feature>
<evidence type="ECO:0000313" key="2">
    <source>
        <dbReference type="EMBL" id="MFC3681310.1"/>
    </source>
</evidence>
<dbReference type="Pfam" id="PF01944">
    <property type="entry name" value="SpoIIM"/>
    <property type="match status" value="1"/>
</dbReference>
<reference evidence="3" key="1">
    <citation type="journal article" date="2019" name="Int. J. Syst. Evol. Microbiol.">
        <title>The Global Catalogue of Microorganisms (GCM) 10K type strain sequencing project: providing services to taxonomists for standard genome sequencing and annotation.</title>
        <authorList>
            <consortium name="The Broad Institute Genomics Platform"/>
            <consortium name="The Broad Institute Genome Sequencing Center for Infectious Disease"/>
            <person name="Wu L."/>
            <person name="Ma J."/>
        </authorList>
    </citation>
    <scope>NUCLEOTIDE SEQUENCE [LARGE SCALE GENOMIC DNA]</scope>
    <source>
        <strain evidence="3">KCTC 42424</strain>
    </source>
</reference>
<organism evidence="2 3">
    <name type="scientific">Bacterioplanoides pacificum</name>
    <dbReference type="NCBI Taxonomy" id="1171596"/>
    <lineage>
        <taxon>Bacteria</taxon>
        <taxon>Pseudomonadati</taxon>
        <taxon>Pseudomonadota</taxon>
        <taxon>Gammaproteobacteria</taxon>
        <taxon>Oceanospirillales</taxon>
        <taxon>Oceanospirillaceae</taxon>
        <taxon>Bacterioplanoides</taxon>
    </lineage>
</organism>
<comment type="caution">
    <text evidence="2">The sequence shown here is derived from an EMBL/GenBank/DDBJ whole genome shotgun (WGS) entry which is preliminary data.</text>
</comment>
<sequence>MKQLDFEHKYRDFWLNFSRLLDQLEKVHDEDELCARQWPEFPAQYRKLCQHLSLAQTRQYSPRLTDQLHALVLRGHQHLYQAKPSVMAASLRFIARTFPQALRADWRVWLIASLMFYLPGIFMALMCYSDPDFIRTIMSYSDLQQLEYMYNPATEITGRAEGRQADSDFYMFGYYVMNNVGIDFRAYASGIFFGIGSAFFMIFNGLNIGAAAGHLTQLGYTETFWGFVAGHSALELTAATIAGAAGLKLGYALINPGHYSRALALRKSGSATIPLITGAALMTFLAAFVEGFWSATAGVPAEVKYSVGILAWIAVFAYLLLAGRNS</sequence>